<protein>
    <submittedName>
        <fullName evidence="2">Uncharacterized protein</fullName>
    </submittedName>
</protein>
<gene>
    <name evidence="2" type="ORF">AYBTSS11_LOCUS22854</name>
</gene>
<organism evidence="2 3">
    <name type="scientific">Sphenostylis stenocarpa</name>
    <dbReference type="NCBI Taxonomy" id="92480"/>
    <lineage>
        <taxon>Eukaryota</taxon>
        <taxon>Viridiplantae</taxon>
        <taxon>Streptophyta</taxon>
        <taxon>Embryophyta</taxon>
        <taxon>Tracheophyta</taxon>
        <taxon>Spermatophyta</taxon>
        <taxon>Magnoliopsida</taxon>
        <taxon>eudicotyledons</taxon>
        <taxon>Gunneridae</taxon>
        <taxon>Pentapetalae</taxon>
        <taxon>rosids</taxon>
        <taxon>fabids</taxon>
        <taxon>Fabales</taxon>
        <taxon>Fabaceae</taxon>
        <taxon>Papilionoideae</taxon>
        <taxon>50 kb inversion clade</taxon>
        <taxon>NPAAA clade</taxon>
        <taxon>indigoferoid/millettioid clade</taxon>
        <taxon>Phaseoleae</taxon>
        <taxon>Sphenostylis</taxon>
    </lineage>
</organism>
<name>A0AA86T7D2_9FABA</name>
<evidence type="ECO:0000256" key="1">
    <source>
        <dbReference type="SAM" id="Phobius"/>
    </source>
</evidence>
<dbReference type="AlphaFoldDB" id="A0AA86T7D2"/>
<keyword evidence="1" id="KW-1133">Transmembrane helix</keyword>
<proteinExistence type="predicted"/>
<feature type="transmembrane region" description="Helical" evidence="1">
    <location>
        <begin position="6"/>
        <end position="27"/>
    </location>
</feature>
<keyword evidence="3" id="KW-1185">Reference proteome</keyword>
<evidence type="ECO:0000313" key="3">
    <source>
        <dbReference type="Proteomes" id="UP001189624"/>
    </source>
</evidence>
<dbReference type="EMBL" id="OY731405">
    <property type="protein sequence ID" value="CAJ1970861.1"/>
    <property type="molecule type" value="Genomic_DNA"/>
</dbReference>
<reference evidence="2" key="1">
    <citation type="submission" date="2023-10" db="EMBL/GenBank/DDBJ databases">
        <authorList>
            <person name="Domelevo Entfellner J.-B."/>
        </authorList>
    </citation>
    <scope>NUCLEOTIDE SEQUENCE</scope>
</reference>
<accession>A0AA86T7D2</accession>
<keyword evidence="1" id="KW-0812">Transmembrane</keyword>
<evidence type="ECO:0000313" key="2">
    <source>
        <dbReference type="EMBL" id="CAJ1970861.1"/>
    </source>
</evidence>
<dbReference type="Gramene" id="rna-AYBTSS11_LOCUS22854">
    <property type="protein sequence ID" value="CAJ1970861.1"/>
    <property type="gene ID" value="gene-AYBTSS11_LOCUS22854"/>
</dbReference>
<dbReference type="Proteomes" id="UP001189624">
    <property type="component" value="Chromosome 8"/>
</dbReference>
<keyword evidence="1" id="KW-0472">Membrane</keyword>
<sequence length="129" mass="14603">MGEGNGFVFGVWIFGVLSMTSITNQLWRPSLLRITKEKVAEFVKQNESVKNSNSPGTLKSIHAAKNGTQVDATHYGAPREERKHVLDMDIYKVHEDFNGDSYSLQPFLCCVDVDCMKLKPKINNKVRKE</sequence>